<feature type="transmembrane region" description="Helical" evidence="6">
    <location>
        <begin position="389"/>
        <end position="413"/>
    </location>
</feature>
<feature type="transmembrane region" description="Helical" evidence="6">
    <location>
        <begin position="346"/>
        <end position="369"/>
    </location>
</feature>
<feature type="transmembrane region" description="Helical" evidence="6">
    <location>
        <begin position="21"/>
        <end position="41"/>
    </location>
</feature>
<dbReference type="RefSeq" id="WP_258423182.1">
    <property type="nucleotide sequence ID" value="NZ_JANSUY010000005.1"/>
</dbReference>
<evidence type="ECO:0000256" key="3">
    <source>
        <dbReference type="ARBA" id="ARBA00022692"/>
    </source>
</evidence>
<evidence type="ECO:0000259" key="7">
    <source>
        <dbReference type="Pfam" id="PF02687"/>
    </source>
</evidence>
<dbReference type="EMBL" id="JANSUY010000005">
    <property type="protein sequence ID" value="MCR9015325.1"/>
    <property type="molecule type" value="Genomic_DNA"/>
</dbReference>
<evidence type="ECO:0000256" key="6">
    <source>
        <dbReference type="SAM" id="Phobius"/>
    </source>
</evidence>
<keyword evidence="4 6" id="KW-1133">Transmembrane helix</keyword>
<feature type="transmembrane region" description="Helical" evidence="6">
    <location>
        <begin position="440"/>
        <end position="459"/>
    </location>
</feature>
<dbReference type="Pfam" id="PF02687">
    <property type="entry name" value="FtsX"/>
    <property type="match status" value="2"/>
</dbReference>
<dbReference type="PANTHER" id="PTHR30572:SF18">
    <property type="entry name" value="ABC-TYPE MACROLIDE FAMILY EXPORT SYSTEM PERMEASE COMPONENT 2"/>
    <property type="match status" value="1"/>
</dbReference>
<dbReference type="AlphaFoldDB" id="A0A9X2PAW7"/>
<keyword evidence="3 6" id="KW-0812">Transmembrane</keyword>
<evidence type="ECO:0000256" key="4">
    <source>
        <dbReference type="ARBA" id="ARBA00022989"/>
    </source>
</evidence>
<sequence>MIHRHLRTTLRFLWRQRLFTGLNILGLAIGIASSWMIYRIVDFEYSYDKDLPHKERTFRLITGAVYDEGESRYGGVSAPIYQAIREEVSGVEKAVPVFGQWIGSVEISQKVGKPILVEDQEGIVAVDESYFEMVPYTWLVGNSASSFENPNNVVLTENRAREYFPQLKIEEILGKPLVYNGEIQKTISGIVKDLEGPTEFTAQEFIYLKPEVYALGDWTNTNGSDKLYLRFFEDSNPVTVLEQINELSASKWDEFNKNRDQNLSVKKWYELLPISESHFSTHINDYNVRKASKPVIYGLIGIGGFLLLLACINYINLSTVQLPQRSKEIGVRKTLGGGRVQLISQILGETLITVLLSIILAFFLSNFAFNLLGDIIPQGTLEYSNHIGAAVFLVLLVLLATMLSGIYPAWLIAKVRPINIMRGPTIVNTGSGKLTLRKSLIVFQFTIAQVFIIGALVVGQQLKYVLQKDLGFNKEAIVLVDIPIKILWDSALQVKSFPLQEELKNIDGVQKVSLGSEPLTPEYNSGPFAYMDENSGVSTERQLNIKWVDTNYLDVYDMELVAGRNIESSEAANEYLINETAAEAFGFASPQDAIGKFINRREEESFPIVGVVKDFHIKDFYTGIEPLVMIHEKSNLGTFNIKLNSIDPAQWQKSLAEIEEKWYSFYPPETFSYKFYGEALDAIYVQERNLSKLINLTTAIAIVISCLGLFGLASLTAFQRTKEIGIRKILGANVAGIVAMLSKDFVKLVIIAILIASPFAWWAVDKWLEDFAYKVTVNWWIFGFAGLLAAGIAMLTVGFQSIKVAIRNPVDSLRNE</sequence>
<dbReference type="InterPro" id="IPR050250">
    <property type="entry name" value="Macrolide_Exporter_MacB"/>
</dbReference>
<dbReference type="Proteomes" id="UP001142175">
    <property type="component" value="Unassembled WGS sequence"/>
</dbReference>
<evidence type="ECO:0000256" key="2">
    <source>
        <dbReference type="ARBA" id="ARBA00022475"/>
    </source>
</evidence>
<organism evidence="9 10">
    <name type="scientific">Aquiflexum gelatinilyticum</name>
    <dbReference type="NCBI Taxonomy" id="2961943"/>
    <lineage>
        <taxon>Bacteria</taxon>
        <taxon>Pseudomonadati</taxon>
        <taxon>Bacteroidota</taxon>
        <taxon>Cytophagia</taxon>
        <taxon>Cytophagales</taxon>
        <taxon>Cyclobacteriaceae</taxon>
        <taxon>Aquiflexum</taxon>
    </lineage>
</organism>
<dbReference type="GO" id="GO:0022857">
    <property type="term" value="F:transmembrane transporter activity"/>
    <property type="evidence" value="ECO:0007669"/>
    <property type="project" value="TreeGrafter"/>
</dbReference>
<gene>
    <name evidence="9" type="ORF">NU887_09785</name>
</gene>
<evidence type="ECO:0000256" key="5">
    <source>
        <dbReference type="ARBA" id="ARBA00023136"/>
    </source>
</evidence>
<dbReference type="InterPro" id="IPR003838">
    <property type="entry name" value="ABC3_permease_C"/>
</dbReference>
<keyword evidence="5 6" id="KW-0472">Membrane</keyword>
<feature type="domain" description="MacB-like periplasmic core" evidence="8">
    <location>
        <begin position="20"/>
        <end position="245"/>
    </location>
</feature>
<feature type="transmembrane region" description="Helical" evidence="6">
    <location>
        <begin position="779"/>
        <end position="799"/>
    </location>
</feature>
<keyword evidence="10" id="KW-1185">Reference proteome</keyword>
<evidence type="ECO:0000256" key="1">
    <source>
        <dbReference type="ARBA" id="ARBA00004651"/>
    </source>
</evidence>
<feature type="domain" description="MacB-like periplasmic core" evidence="8">
    <location>
        <begin position="519"/>
        <end position="631"/>
    </location>
</feature>
<keyword evidence="2" id="KW-1003">Cell membrane</keyword>
<comment type="subcellular location">
    <subcellularLocation>
        <location evidence="1">Cell membrane</location>
        <topology evidence="1">Multi-pass membrane protein</topology>
    </subcellularLocation>
</comment>
<name>A0A9X2PAW7_9BACT</name>
<evidence type="ECO:0000313" key="10">
    <source>
        <dbReference type="Proteomes" id="UP001142175"/>
    </source>
</evidence>
<proteinExistence type="predicted"/>
<dbReference type="Pfam" id="PF12704">
    <property type="entry name" value="MacB_PCD"/>
    <property type="match status" value="2"/>
</dbReference>
<accession>A0A9X2PAW7</accession>
<evidence type="ECO:0000259" key="8">
    <source>
        <dbReference type="Pfam" id="PF12704"/>
    </source>
</evidence>
<evidence type="ECO:0000313" key="9">
    <source>
        <dbReference type="EMBL" id="MCR9015325.1"/>
    </source>
</evidence>
<feature type="domain" description="ABC3 transporter permease C-terminal" evidence="7">
    <location>
        <begin position="698"/>
        <end position="809"/>
    </location>
</feature>
<dbReference type="InterPro" id="IPR025857">
    <property type="entry name" value="MacB_PCD"/>
</dbReference>
<dbReference type="GO" id="GO:0005886">
    <property type="term" value="C:plasma membrane"/>
    <property type="evidence" value="ECO:0007669"/>
    <property type="project" value="UniProtKB-SubCell"/>
</dbReference>
<feature type="domain" description="ABC3 transporter permease C-terminal" evidence="7">
    <location>
        <begin position="302"/>
        <end position="415"/>
    </location>
</feature>
<comment type="caution">
    <text evidence="9">The sequence shown here is derived from an EMBL/GenBank/DDBJ whole genome shotgun (WGS) entry which is preliminary data.</text>
</comment>
<protein>
    <submittedName>
        <fullName evidence="9">ABC transporter permease</fullName>
    </submittedName>
</protein>
<dbReference type="PANTHER" id="PTHR30572">
    <property type="entry name" value="MEMBRANE COMPONENT OF TRANSPORTER-RELATED"/>
    <property type="match status" value="1"/>
</dbReference>
<feature type="transmembrane region" description="Helical" evidence="6">
    <location>
        <begin position="745"/>
        <end position="764"/>
    </location>
</feature>
<reference evidence="9" key="1">
    <citation type="submission" date="2022-08" db="EMBL/GenBank/DDBJ databases">
        <authorList>
            <person name="Zhang D."/>
        </authorList>
    </citation>
    <scope>NUCLEOTIDE SEQUENCE</scope>
    <source>
        <strain evidence="9">XJ19-11</strain>
    </source>
</reference>
<feature type="transmembrane region" description="Helical" evidence="6">
    <location>
        <begin position="295"/>
        <end position="317"/>
    </location>
</feature>
<feature type="transmembrane region" description="Helical" evidence="6">
    <location>
        <begin position="693"/>
        <end position="718"/>
    </location>
</feature>